<dbReference type="AlphaFoldDB" id="A0A366DRG4"/>
<evidence type="ECO:0000313" key="3">
    <source>
        <dbReference type="Proteomes" id="UP000252586"/>
    </source>
</evidence>
<evidence type="ECO:0000313" key="2">
    <source>
        <dbReference type="EMBL" id="RBO92485.1"/>
    </source>
</evidence>
<sequence length="195" mass="22037">MTGQRQRRGLRRADGALLVRSGAELRKTRARIPATRCIGGGKRRYFTRGDAELVLASLDRDDPRRRERRAYRCPMCHGWHLTSRTLAQHRAEQLAAAHSSDSVVHDGELHDHTPRPVRGQRADPVRENTRTAPADPARQVPTPAEVAARTAALRRRRVEATESPVPPRSVRNNRIAKLLRTAITRLTRIAPRRGR</sequence>
<keyword evidence="3" id="KW-1185">Reference proteome</keyword>
<feature type="region of interest" description="Disordered" evidence="1">
    <location>
        <begin position="95"/>
        <end position="148"/>
    </location>
</feature>
<proteinExistence type="predicted"/>
<dbReference type="STRING" id="1210090.GCA_001613185_03617"/>
<evidence type="ECO:0000256" key="1">
    <source>
        <dbReference type="SAM" id="MobiDB-lite"/>
    </source>
</evidence>
<feature type="compositionally biased region" description="Basic and acidic residues" evidence="1">
    <location>
        <begin position="103"/>
        <end position="129"/>
    </location>
</feature>
<comment type="caution">
    <text evidence="2">The sequence shown here is derived from an EMBL/GenBank/DDBJ whole genome shotgun (WGS) entry which is preliminary data.</text>
</comment>
<name>A0A366DRG4_9NOCA</name>
<reference evidence="2 3" key="1">
    <citation type="submission" date="2018-06" db="EMBL/GenBank/DDBJ databases">
        <title>Genomic Encyclopedia of Type Strains, Phase IV (KMG-IV): sequencing the most valuable type-strain genomes for metagenomic binning, comparative biology and taxonomic classification.</title>
        <authorList>
            <person name="Goeker M."/>
        </authorList>
    </citation>
    <scope>NUCLEOTIDE SEQUENCE [LARGE SCALE GENOMIC DNA]</scope>
    <source>
        <strain evidence="2 3">DSM 44599</strain>
    </source>
</reference>
<dbReference type="EMBL" id="QNRE01000003">
    <property type="protein sequence ID" value="RBO92485.1"/>
    <property type="molecule type" value="Genomic_DNA"/>
</dbReference>
<organism evidence="2 3">
    <name type="scientific">Nocardia puris</name>
    <dbReference type="NCBI Taxonomy" id="208602"/>
    <lineage>
        <taxon>Bacteria</taxon>
        <taxon>Bacillati</taxon>
        <taxon>Actinomycetota</taxon>
        <taxon>Actinomycetes</taxon>
        <taxon>Mycobacteriales</taxon>
        <taxon>Nocardiaceae</taxon>
        <taxon>Nocardia</taxon>
    </lineage>
</organism>
<accession>A0A366DRG4</accession>
<dbReference type="Proteomes" id="UP000252586">
    <property type="component" value="Unassembled WGS sequence"/>
</dbReference>
<protein>
    <submittedName>
        <fullName evidence="2">Uncharacterized protein</fullName>
    </submittedName>
</protein>
<gene>
    <name evidence="2" type="ORF">DFR74_103128</name>
</gene>